<evidence type="ECO:0000256" key="6">
    <source>
        <dbReference type="ARBA" id="ARBA00023180"/>
    </source>
</evidence>
<dbReference type="GO" id="GO:0000139">
    <property type="term" value="C:Golgi membrane"/>
    <property type="evidence" value="ECO:0007669"/>
    <property type="project" value="UniProtKB-SubCell"/>
</dbReference>
<evidence type="ECO:0000256" key="5">
    <source>
        <dbReference type="ARBA" id="ARBA00023136"/>
    </source>
</evidence>
<dbReference type="Proteomes" id="UP001605036">
    <property type="component" value="Unassembled WGS sequence"/>
</dbReference>
<dbReference type="Pfam" id="PF10218">
    <property type="entry name" value="SPRING1"/>
    <property type="match status" value="1"/>
</dbReference>
<dbReference type="Pfam" id="PF15024">
    <property type="entry name" value="Glyco_transf_18"/>
    <property type="match status" value="1"/>
</dbReference>
<dbReference type="PANTHER" id="PTHR13481">
    <property type="entry name" value="SREBP REGULATING GENE PROTEIN"/>
    <property type="match status" value="1"/>
</dbReference>
<evidence type="ECO:0000256" key="1">
    <source>
        <dbReference type="ARBA" id="ARBA00004194"/>
    </source>
</evidence>
<evidence type="ECO:0000256" key="3">
    <source>
        <dbReference type="ARBA" id="ARBA00022989"/>
    </source>
</evidence>
<name>A0ABD1XJA6_9MARC</name>
<evidence type="ECO:0000256" key="4">
    <source>
        <dbReference type="ARBA" id="ARBA00023034"/>
    </source>
</evidence>
<feature type="domain" description="Glycosyltransferase family 18 catalytic" evidence="9">
    <location>
        <begin position="183"/>
        <end position="279"/>
    </location>
</feature>
<keyword evidence="5" id="KW-0472">Membrane</keyword>
<keyword evidence="2" id="KW-0812">Transmembrane</keyword>
<evidence type="ECO:0000313" key="10">
    <source>
        <dbReference type="EMBL" id="KAL2609035.1"/>
    </source>
</evidence>
<reference evidence="10 11" key="1">
    <citation type="submission" date="2024-09" db="EMBL/GenBank/DDBJ databases">
        <title>Chromosome-scale assembly of Riccia fluitans.</title>
        <authorList>
            <person name="Paukszto L."/>
            <person name="Sawicki J."/>
            <person name="Karawczyk K."/>
            <person name="Piernik-Szablinska J."/>
            <person name="Szczecinska M."/>
            <person name="Mazdziarz M."/>
        </authorList>
    </citation>
    <scope>NUCLEOTIDE SEQUENCE [LARGE SCALE GENOMIC DNA]</scope>
    <source>
        <strain evidence="10">Rf_01</strain>
        <tissue evidence="10">Aerial parts of the thallus</tissue>
    </source>
</reference>
<comment type="caution">
    <text evidence="10">The sequence shown here is derived from an EMBL/GenBank/DDBJ whole genome shotgun (WGS) entry which is preliminary data.</text>
</comment>
<keyword evidence="3" id="KW-1133">Transmembrane helix</keyword>
<dbReference type="InterPro" id="IPR019352">
    <property type="entry name" value="SPRING1"/>
</dbReference>
<dbReference type="PANTHER" id="PTHR13481:SF0">
    <property type="entry name" value="SREBP REGULATING GENE PROTEIN"/>
    <property type="match status" value="1"/>
</dbReference>
<keyword evidence="11" id="KW-1185">Reference proteome</keyword>
<keyword evidence="6" id="KW-0325">Glycoprotein</keyword>
<protein>
    <recommendedName>
        <fullName evidence="8">SREBP regulating gene protein</fullName>
    </recommendedName>
</protein>
<proteinExistence type="inferred from homology"/>
<dbReference type="EMBL" id="JBHFFA010000008">
    <property type="protein sequence ID" value="KAL2609035.1"/>
    <property type="molecule type" value="Genomic_DNA"/>
</dbReference>
<evidence type="ECO:0000259" key="9">
    <source>
        <dbReference type="Pfam" id="PF15024"/>
    </source>
</evidence>
<evidence type="ECO:0000256" key="2">
    <source>
        <dbReference type="ARBA" id="ARBA00022692"/>
    </source>
</evidence>
<sequence>MHQTSLSFRHFKNRQRAKTFERVEPALKQRDPVNSESHTSWSPLCNSTVQGRHLRSDDRGYVCSIRGLNPRTGCCIEESMRYSCLGCNMASQCCNTYEYCVSCCLDPSRTSSDLALKTKVAKQVTAGTSSTLFEYCTGRCRHNSASVVHENAYVSDEHHCFVPKEQYPVEDEEAERGDTDFGDLTIVISRQGQSCESACGERQKACKLSMLPALNKCLVLKKYLGCREACISSTGGDQPSEVVKTAPKHMHPGSCMLSTQKVPFTCQGAHPYTRRLCPCG</sequence>
<evidence type="ECO:0000256" key="7">
    <source>
        <dbReference type="ARBA" id="ARBA00023461"/>
    </source>
</evidence>
<evidence type="ECO:0000256" key="8">
    <source>
        <dbReference type="ARBA" id="ARBA00023485"/>
    </source>
</evidence>
<comment type="subcellular location">
    <subcellularLocation>
        <location evidence="1">Golgi apparatus membrane</location>
        <topology evidence="1">Single-pass membrane protein</topology>
    </subcellularLocation>
</comment>
<dbReference type="InterPro" id="IPR026116">
    <property type="entry name" value="GT18_cat"/>
</dbReference>
<accession>A0ABD1XJA6</accession>
<organism evidence="10 11">
    <name type="scientific">Riccia fluitans</name>
    <dbReference type="NCBI Taxonomy" id="41844"/>
    <lineage>
        <taxon>Eukaryota</taxon>
        <taxon>Viridiplantae</taxon>
        <taxon>Streptophyta</taxon>
        <taxon>Embryophyta</taxon>
        <taxon>Marchantiophyta</taxon>
        <taxon>Marchantiopsida</taxon>
        <taxon>Marchantiidae</taxon>
        <taxon>Marchantiales</taxon>
        <taxon>Ricciaceae</taxon>
        <taxon>Riccia</taxon>
    </lineage>
</organism>
<comment type="similarity">
    <text evidence="7">Belongs to the SPRING family.</text>
</comment>
<dbReference type="AlphaFoldDB" id="A0ABD1XJA6"/>
<gene>
    <name evidence="10" type="ORF">R1flu_027608</name>
</gene>
<evidence type="ECO:0000313" key="11">
    <source>
        <dbReference type="Proteomes" id="UP001605036"/>
    </source>
</evidence>
<keyword evidence="4" id="KW-0333">Golgi apparatus</keyword>